<reference evidence="1 2" key="1">
    <citation type="submission" date="2020-07" db="EMBL/GenBank/DDBJ databases">
        <title>Sequencing the genomes of 1000 actinobacteria strains.</title>
        <authorList>
            <person name="Klenk H.-P."/>
        </authorList>
    </citation>
    <scope>NUCLEOTIDE SEQUENCE [LARGE SCALE GENOMIC DNA]</scope>
    <source>
        <strain evidence="1 2">DSM 24662</strain>
    </source>
</reference>
<organism evidence="1 2">
    <name type="scientific">Microbacterium immunditiarum</name>
    <dbReference type="NCBI Taxonomy" id="337480"/>
    <lineage>
        <taxon>Bacteria</taxon>
        <taxon>Bacillati</taxon>
        <taxon>Actinomycetota</taxon>
        <taxon>Actinomycetes</taxon>
        <taxon>Micrococcales</taxon>
        <taxon>Microbacteriaceae</taxon>
        <taxon>Microbacterium</taxon>
    </lineage>
</organism>
<dbReference type="EMBL" id="JACCBV010000001">
    <property type="protein sequence ID" value="NYE19679.1"/>
    <property type="molecule type" value="Genomic_DNA"/>
</dbReference>
<dbReference type="AlphaFoldDB" id="A0A7Y9GNI8"/>
<evidence type="ECO:0000313" key="2">
    <source>
        <dbReference type="Proteomes" id="UP000576969"/>
    </source>
</evidence>
<protein>
    <submittedName>
        <fullName evidence="1">Uncharacterized protein</fullName>
    </submittedName>
</protein>
<proteinExistence type="predicted"/>
<keyword evidence="2" id="KW-1185">Reference proteome</keyword>
<evidence type="ECO:0000313" key="1">
    <source>
        <dbReference type="EMBL" id="NYE19679.1"/>
    </source>
</evidence>
<comment type="caution">
    <text evidence="1">The sequence shown here is derived from an EMBL/GenBank/DDBJ whole genome shotgun (WGS) entry which is preliminary data.</text>
</comment>
<dbReference type="InterPro" id="IPR041638">
    <property type="entry name" value="BaeRF_family11"/>
</dbReference>
<dbReference type="Pfam" id="PF18855">
    <property type="entry name" value="baeRF_family11"/>
    <property type="match status" value="1"/>
</dbReference>
<dbReference type="RefSeq" id="WP_179489167.1">
    <property type="nucleotide sequence ID" value="NZ_JACCBV010000001.1"/>
</dbReference>
<accession>A0A7Y9GNI8</accession>
<gene>
    <name evidence="1" type="ORF">BJ991_001707</name>
</gene>
<dbReference type="Proteomes" id="UP000576969">
    <property type="component" value="Unassembled WGS sequence"/>
</dbReference>
<sequence length="374" mass="41703">MLPVDIPDRDQLISLTEHRDAASVSISLASSPVPQDHERIRIALRDAIDDAARQLEKLDLPHGARHDVVGRLRSVIGDDEFWTRQSRSIVLLAAPGVLHAFRVANRLTDRVVVSDRFDVSGLIRAGSFPLRGFVLKLSQQGATLAELDDEGRLAEHPISLPDDHRLMLERTTTDGTFDRRRAHGATGDRVERERFCRVVQDEVVKVLPRGVPLILVASDDLDPAYSAVNTHDCLLDDVVHEHPDSLTRERLEHIAREILERRRTADLREWRERFGNLRAQGLATTRLRDVAVAAASDAIDELRFDLDADVHGRVDEYGKVEPAGVGGREGYDVVDELVTRVLRAGGKVRAIRKEESIDGSPVAATLRFPVPARH</sequence>
<name>A0A7Y9GNI8_9MICO</name>